<evidence type="ECO:0000256" key="5">
    <source>
        <dbReference type="ARBA" id="ARBA00022989"/>
    </source>
</evidence>
<feature type="transmembrane region" description="Helical" evidence="7">
    <location>
        <begin position="43"/>
        <end position="59"/>
    </location>
</feature>
<dbReference type="InterPro" id="IPR058533">
    <property type="entry name" value="Cation_efflux_TM"/>
</dbReference>
<keyword evidence="10" id="KW-1185">Reference proteome</keyword>
<gene>
    <name evidence="9" type="ORF">SKAU_G00332660</name>
</gene>
<keyword evidence="3 7" id="KW-0812">Transmembrane</keyword>
<dbReference type="PANTHER" id="PTHR45820:SF3">
    <property type="entry name" value="CALCIUM_MANGANESE ANTIPORTER SLC30A10"/>
    <property type="match status" value="1"/>
</dbReference>
<dbReference type="GO" id="GO:0016020">
    <property type="term" value="C:membrane"/>
    <property type="evidence" value="ECO:0007669"/>
    <property type="project" value="UniProtKB-SubCell"/>
</dbReference>
<protein>
    <recommendedName>
        <fullName evidence="8">Cation efflux protein transmembrane domain-containing protein</fullName>
    </recommendedName>
</protein>
<comment type="similarity">
    <text evidence="2">Belongs to the cation diffusion facilitator (CDF) transporter (TC 2.A.4) family. SLC30A subfamily.</text>
</comment>
<dbReference type="GO" id="GO:0006828">
    <property type="term" value="P:manganese ion transport"/>
    <property type="evidence" value="ECO:0007669"/>
    <property type="project" value="TreeGrafter"/>
</dbReference>
<evidence type="ECO:0000313" key="9">
    <source>
        <dbReference type="EMBL" id="KAJ8340975.1"/>
    </source>
</evidence>
<keyword evidence="5 7" id="KW-1133">Transmembrane helix</keyword>
<dbReference type="SUPFAM" id="SSF161111">
    <property type="entry name" value="Cation efflux protein transmembrane domain-like"/>
    <property type="match status" value="1"/>
</dbReference>
<keyword evidence="6 7" id="KW-0472">Membrane</keyword>
<dbReference type="GO" id="GO:0010312">
    <property type="term" value="P:detoxification of zinc ion"/>
    <property type="evidence" value="ECO:0007669"/>
    <property type="project" value="TreeGrafter"/>
</dbReference>
<feature type="transmembrane region" description="Helical" evidence="7">
    <location>
        <begin position="79"/>
        <end position="99"/>
    </location>
</feature>
<dbReference type="EMBL" id="JAINUF010000015">
    <property type="protein sequence ID" value="KAJ8340975.1"/>
    <property type="molecule type" value="Genomic_DNA"/>
</dbReference>
<evidence type="ECO:0000313" key="10">
    <source>
        <dbReference type="Proteomes" id="UP001152622"/>
    </source>
</evidence>
<dbReference type="GO" id="GO:0005385">
    <property type="term" value="F:zinc ion transmembrane transporter activity"/>
    <property type="evidence" value="ECO:0007669"/>
    <property type="project" value="TreeGrafter"/>
</dbReference>
<evidence type="ECO:0000256" key="7">
    <source>
        <dbReference type="SAM" id="Phobius"/>
    </source>
</evidence>
<dbReference type="PANTHER" id="PTHR45820">
    <property type="entry name" value="FI23527P1"/>
    <property type="match status" value="1"/>
</dbReference>
<dbReference type="AlphaFoldDB" id="A0A9Q1ELM4"/>
<dbReference type="OrthoDB" id="29444at2759"/>
<dbReference type="Gene3D" id="1.20.1510.10">
    <property type="entry name" value="Cation efflux protein transmembrane domain"/>
    <property type="match status" value="1"/>
</dbReference>
<evidence type="ECO:0000256" key="1">
    <source>
        <dbReference type="ARBA" id="ARBA00004141"/>
    </source>
</evidence>
<sequence>MGRYSGKTCRLIFMLILTMVFFVAEIVAGYTGNSIALVCQTRFHMLSYLLPLCAGLTAARVSRRAGSGRCTYGLPRAEVVGALANVVFFWPHFGFFISVEAMKRPRPPGGYRRS</sequence>
<comment type="caution">
    <text evidence="9">The sequence shown here is derived from an EMBL/GenBank/DDBJ whole genome shotgun (WGS) entry which is preliminary data.</text>
</comment>
<evidence type="ECO:0000256" key="4">
    <source>
        <dbReference type="ARBA" id="ARBA00022833"/>
    </source>
</evidence>
<organism evidence="9 10">
    <name type="scientific">Synaphobranchus kaupii</name>
    <name type="common">Kaup's arrowtooth eel</name>
    <dbReference type="NCBI Taxonomy" id="118154"/>
    <lineage>
        <taxon>Eukaryota</taxon>
        <taxon>Metazoa</taxon>
        <taxon>Chordata</taxon>
        <taxon>Craniata</taxon>
        <taxon>Vertebrata</taxon>
        <taxon>Euteleostomi</taxon>
        <taxon>Actinopterygii</taxon>
        <taxon>Neopterygii</taxon>
        <taxon>Teleostei</taxon>
        <taxon>Anguilliformes</taxon>
        <taxon>Synaphobranchidae</taxon>
        <taxon>Synaphobranchus</taxon>
    </lineage>
</organism>
<dbReference type="InterPro" id="IPR027469">
    <property type="entry name" value="Cation_efflux_TMD_sf"/>
</dbReference>
<evidence type="ECO:0000259" key="8">
    <source>
        <dbReference type="Pfam" id="PF01545"/>
    </source>
</evidence>
<feature type="transmembrane region" description="Helical" evidence="7">
    <location>
        <begin position="12"/>
        <end position="31"/>
    </location>
</feature>
<feature type="domain" description="Cation efflux protein transmembrane" evidence="8">
    <location>
        <begin position="11"/>
        <end position="104"/>
    </location>
</feature>
<proteinExistence type="inferred from homology"/>
<dbReference type="GO" id="GO:0006882">
    <property type="term" value="P:intracellular zinc ion homeostasis"/>
    <property type="evidence" value="ECO:0007669"/>
    <property type="project" value="TreeGrafter"/>
</dbReference>
<dbReference type="Pfam" id="PF01545">
    <property type="entry name" value="Cation_efflux"/>
    <property type="match status" value="1"/>
</dbReference>
<name>A0A9Q1ELM4_SYNKA</name>
<evidence type="ECO:0000256" key="3">
    <source>
        <dbReference type="ARBA" id="ARBA00022692"/>
    </source>
</evidence>
<reference evidence="9" key="1">
    <citation type="journal article" date="2023" name="Science">
        <title>Genome structures resolve the early diversification of teleost fishes.</title>
        <authorList>
            <person name="Parey E."/>
            <person name="Louis A."/>
            <person name="Montfort J."/>
            <person name="Bouchez O."/>
            <person name="Roques C."/>
            <person name="Iampietro C."/>
            <person name="Lluch J."/>
            <person name="Castinel A."/>
            <person name="Donnadieu C."/>
            <person name="Desvignes T."/>
            <person name="Floi Bucao C."/>
            <person name="Jouanno E."/>
            <person name="Wen M."/>
            <person name="Mejri S."/>
            <person name="Dirks R."/>
            <person name="Jansen H."/>
            <person name="Henkel C."/>
            <person name="Chen W.J."/>
            <person name="Zahm M."/>
            <person name="Cabau C."/>
            <person name="Klopp C."/>
            <person name="Thompson A.W."/>
            <person name="Robinson-Rechavi M."/>
            <person name="Braasch I."/>
            <person name="Lecointre G."/>
            <person name="Bobe J."/>
            <person name="Postlethwait J.H."/>
            <person name="Berthelot C."/>
            <person name="Roest Crollius H."/>
            <person name="Guiguen Y."/>
        </authorList>
    </citation>
    <scope>NUCLEOTIDE SEQUENCE</scope>
    <source>
        <strain evidence="9">WJC10195</strain>
    </source>
</reference>
<evidence type="ECO:0000256" key="2">
    <source>
        <dbReference type="ARBA" id="ARBA00008873"/>
    </source>
</evidence>
<accession>A0A9Q1ELM4</accession>
<dbReference type="Proteomes" id="UP001152622">
    <property type="component" value="Chromosome 15"/>
</dbReference>
<keyword evidence="4" id="KW-0862">Zinc</keyword>
<comment type="subcellular location">
    <subcellularLocation>
        <location evidence="1">Membrane</location>
        <topology evidence="1">Multi-pass membrane protein</topology>
    </subcellularLocation>
</comment>
<evidence type="ECO:0000256" key="6">
    <source>
        <dbReference type="ARBA" id="ARBA00023136"/>
    </source>
</evidence>